<gene>
    <name evidence="1" type="ORF">HO173_012257</name>
</gene>
<dbReference type="RefSeq" id="XP_037159008.1">
    <property type="nucleotide sequence ID" value="XM_037314129.1"/>
</dbReference>
<organism evidence="1 2">
    <name type="scientific">Letharia columbiana</name>
    <dbReference type="NCBI Taxonomy" id="112416"/>
    <lineage>
        <taxon>Eukaryota</taxon>
        <taxon>Fungi</taxon>
        <taxon>Dikarya</taxon>
        <taxon>Ascomycota</taxon>
        <taxon>Pezizomycotina</taxon>
        <taxon>Lecanoromycetes</taxon>
        <taxon>OSLEUM clade</taxon>
        <taxon>Lecanoromycetidae</taxon>
        <taxon>Lecanorales</taxon>
        <taxon>Lecanorineae</taxon>
        <taxon>Parmeliaceae</taxon>
        <taxon>Letharia</taxon>
    </lineage>
</organism>
<protein>
    <submittedName>
        <fullName evidence="1">Uncharacterized protein</fullName>
    </submittedName>
</protein>
<dbReference type="AlphaFoldDB" id="A0A8H6CQ21"/>
<dbReference type="OrthoDB" id="5401974at2759"/>
<name>A0A8H6CQ21_9LECA</name>
<keyword evidence="2" id="KW-1185">Reference proteome</keyword>
<proteinExistence type="predicted"/>
<comment type="caution">
    <text evidence="1">The sequence shown here is derived from an EMBL/GenBank/DDBJ whole genome shotgun (WGS) entry which is preliminary data.</text>
</comment>
<dbReference type="GeneID" id="59293893"/>
<dbReference type="Proteomes" id="UP000578531">
    <property type="component" value="Unassembled WGS sequence"/>
</dbReference>
<evidence type="ECO:0000313" key="2">
    <source>
        <dbReference type="Proteomes" id="UP000578531"/>
    </source>
</evidence>
<dbReference type="EMBL" id="JACCJC010000086">
    <property type="protein sequence ID" value="KAF6227517.1"/>
    <property type="molecule type" value="Genomic_DNA"/>
</dbReference>
<evidence type="ECO:0000313" key="1">
    <source>
        <dbReference type="EMBL" id="KAF6227517.1"/>
    </source>
</evidence>
<sequence>MEAADLITPTISGPVKQKLQANAFDDGYLMMTSLANIYAPKGDAEFMRLTREYYSL</sequence>
<reference evidence="1 2" key="1">
    <citation type="journal article" date="2020" name="Genomics">
        <title>Complete, high-quality genomes from long-read metagenomic sequencing of two wolf lichen thalli reveals enigmatic genome architecture.</title>
        <authorList>
            <person name="McKenzie S.K."/>
            <person name="Walston R.F."/>
            <person name="Allen J.L."/>
        </authorList>
    </citation>
    <scope>NUCLEOTIDE SEQUENCE [LARGE SCALE GENOMIC DNA]</scope>
    <source>
        <strain evidence="1">WasteWater2</strain>
    </source>
</reference>
<accession>A0A8H6CQ21</accession>